<dbReference type="SUPFAM" id="SSF56935">
    <property type="entry name" value="Porins"/>
    <property type="match status" value="1"/>
</dbReference>
<dbReference type="InterPro" id="IPR036942">
    <property type="entry name" value="Beta-barrel_TonB_sf"/>
</dbReference>
<keyword evidence="4 8" id="KW-0812">Transmembrane</keyword>
<dbReference type="Gene3D" id="2.40.170.20">
    <property type="entry name" value="TonB-dependent receptor, beta-barrel domain"/>
    <property type="match status" value="1"/>
</dbReference>
<evidence type="ECO:0000256" key="6">
    <source>
        <dbReference type="ARBA" id="ARBA00023136"/>
    </source>
</evidence>
<evidence type="ECO:0000256" key="4">
    <source>
        <dbReference type="ARBA" id="ARBA00022692"/>
    </source>
</evidence>
<organism evidence="10 11">
    <name type="scientific">Pseudomonas palleroniana</name>
    <dbReference type="NCBI Taxonomy" id="191390"/>
    <lineage>
        <taxon>Bacteria</taxon>
        <taxon>Pseudomonadati</taxon>
        <taxon>Pseudomonadota</taxon>
        <taxon>Gammaproteobacteria</taxon>
        <taxon>Pseudomonadales</taxon>
        <taxon>Pseudomonadaceae</taxon>
        <taxon>Pseudomonas</taxon>
    </lineage>
</organism>
<evidence type="ECO:0000256" key="1">
    <source>
        <dbReference type="ARBA" id="ARBA00004571"/>
    </source>
</evidence>
<comment type="subcellular location">
    <subcellularLocation>
        <location evidence="1 8">Cell outer membrane</location>
        <topology evidence="1 8">Multi-pass membrane protein</topology>
    </subcellularLocation>
</comment>
<accession>A0A6H9RRM6</accession>
<dbReference type="GO" id="GO:0015344">
    <property type="term" value="F:siderophore uptake transmembrane transporter activity"/>
    <property type="evidence" value="ECO:0007669"/>
    <property type="project" value="TreeGrafter"/>
</dbReference>
<dbReference type="Pfam" id="PF00593">
    <property type="entry name" value="TonB_dep_Rec_b-barrel"/>
    <property type="match status" value="1"/>
</dbReference>
<name>A0A6H9RRM6_9PSED</name>
<gene>
    <name evidence="10" type="ORF">F7R03_31920</name>
</gene>
<dbReference type="InterPro" id="IPR039426">
    <property type="entry name" value="TonB-dep_rcpt-like"/>
</dbReference>
<dbReference type="InterPro" id="IPR000531">
    <property type="entry name" value="Beta-barrel_TonB"/>
</dbReference>
<sequence length="137" mass="14937">GQVTDAVRVIGAFAYIDAEVTKGDEQIPTGSRILGVAKHSGNLLGVYEFQDGHLRGSDVGAAFTYVGDRSGEAGKDFELPAYHTVDLLAHYKASDDVTVGLNLNNVFDEKYYERAYSNYWVTPGEPRNFTVSLTLAL</sequence>
<keyword evidence="7 8" id="KW-0998">Cell outer membrane</keyword>
<dbReference type="AlphaFoldDB" id="A0A6H9RRM6"/>
<dbReference type="GO" id="GO:0009279">
    <property type="term" value="C:cell outer membrane"/>
    <property type="evidence" value="ECO:0007669"/>
    <property type="project" value="UniProtKB-SubCell"/>
</dbReference>
<proteinExistence type="inferred from homology"/>
<dbReference type="EMBL" id="VZPQ01000729">
    <property type="protein sequence ID" value="KAB0536371.1"/>
    <property type="molecule type" value="Genomic_DNA"/>
</dbReference>
<protein>
    <submittedName>
        <fullName evidence="10">TonB-dependent receptor</fullName>
    </submittedName>
</protein>
<evidence type="ECO:0000256" key="5">
    <source>
        <dbReference type="ARBA" id="ARBA00023077"/>
    </source>
</evidence>
<dbReference type="PROSITE" id="PS52016">
    <property type="entry name" value="TONB_DEPENDENT_REC_3"/>
    <property type="match status" value="1"/>
</dbReference>
<comment type="caution">
    <text evidence="10">The sequence shown here is derived from an EMBL/GenBank/DDBJ whole genome shotgun (WGS) entry which is preliminary data.</text>
</comment>
<reference evidence="10 11" key="1">
    <citation type="submission" date="2019-09" db="EMBL/GenBank/DDBJ databases">
        <title>Draft genome sequences of 48 bacterial type strains from the CCUG.</title>
        <authorList>
            <person name="Tunovic T."/>
            <person name="Pineiro-Iglesias B."/>
            <person name="Unosson C."/>
            <person name="Inganas E."/>
            <person name="Ohlen M."/>
            <person name="Cardew S."/>
            <person name="Jensie-Markopoulos S."/>
            <person name="Salva-Serra F."/>
            <person name="Jaen-Luchoro D."/>
            <person name="Karlsson R."/>
            <person name="Svensson-Stadler L."/>
            <person name="Chun J."/>
            <person name="Moore E."/>
        </authorList>
    </citation>
    <scope>NUCLEOTIDE SEQUENCE [LARGE SCALE GENOMIC DNA]</scope>
    <source>
        <strain evidence="10 11">CCUG 51524</strain>
    </source>
</reference>
<evidence type="ECO:0000256" key="3">
    <source>
        <dbReference type="ARBA" id="ARBA00022452"/>
    </source>
</evidence>
<evidence type="ECO:0000256" key="8">
    <source>
        <dbReference type="PROSITE-ProRule" id="PRU01360"/>
    </source>
</evidence>
<dbReference type="Proteomes" id="UP000423257">
    <property type="component" value="Unassembled WGS sequence"/>
</dbReference>
<evidence type="ECO:0000256" key="7">
    <source>
        <dbReference type="ARBA" id="ARBA00023237"/>
    </source>
</evidence>
<feature type="domain" description="TonB-dependent receptor-like beta-barrel" evidence="9">
    <location>
        <begin position="8"/>
        <end position="106"/>
    </location>
</feature>
<keyword evidence="10" id="KW-0675">Receptor</keyword>
<evidence type="ECO:0000313" key="11">
    <source>
        <dbReference type="Proteomes" id="UP000423257"/>
    </source>
</evidence>
<keyword evidence="5" id="KW-0798">TonB box</keyword>
<evidence type="ECO:0000313" key="10">
    <source>
        <dbReference type="EMBL" id="KAB0536371.1"/>
    </source>
</evidence>
<keyword evidence="3 8" id="KW-1134">Transmembrane beta strand</keyword>
<keyword evidence="6 8" id="KW-0472">Membrane</keyword>
<feature type="non-terminal residue" evidence="10">
    <location>
        <position position="1"/>
    </location>
</feature>
<dbReference type="RefSeq" id="WP_151153053.1">
    <property type="nucleotide sequence ID" value="NZ_VZPQ01000729.1"/>
</dbReference>
<dbReference type="PANTHER" id="PTHR32552:SF90">
    <property type="entry name" value="METAL-PSEUDOPALINE RECEPTOR CNTO"/>
    <property type="match status" value="1"/>
</dbReference>
<evidence type="ECO:0000259" key="9">
    <source>
        <dbReference type="Pfam" id="PF00593"/>
    </source>
</evidence>
<evidence type="ECO:0000256" key="2">
    <source>
        <dbReference type="ARBA" id="ARBA00022448"/>
    </source>
</evidence>
<comment type="similarity">
    <text evidence="8">Belongs to the TonB-dependent receptor family.</text>
</comment>
<keyword evidence="2 8" id="KW-0813">Transport</keyword>
<dbReference type="PANTHER" id="PTHR32552">
    <property type="entry name" value="FERRICHROME IRON RECEPTOR-RELATED"/>
    <property type="match status" value="1"/>
</dbReference>